<gene>
    <name evidence="1" type="ORF">GMA3_95</name>
</gene>
<evidence type="ECO:0000313" key="1">
    <source>
        <dbReference type="EMBL" id="AKL88272.1"/>
    </source>
</evidence>
<name>A0A0K0NL44_9CAUD</name>
<protein>
    <submittedName>
        <fullName evidence="1">Uncharacterized protein</fullName>
    </submittedName>
</protein>
<keyword evidence="2" id="KW-1185">Reference proteome</keyword>
<evidence type="ECO:0000313" key="2">
    <source>
        <dbReference type="Proteomes" id="UP000204451"/>
    </source>
</evidence>
<reference evidence="1 2" key="1">
    <citation type="journal article" date="2015" name="PLoS ONE">
        <title>Lysis to Kill: Evaluation of the Lytic Abilities, and Genomics of Nine Bacteriophages Infective for Gordonia spp. and Their Potential Use in Activated Sludge Foam Biocontrol.</title>
        <authorList>
            <person name="Dyson Z.A."/>
            <person name="Tucci J."/>
            <person name="Seviour R.J."/>
            <person name="Petrovski S."/>
        </authorList>
    </citation>
    <scope>NUCLEOTIDE SEQUENCE [LARGE SCALE GENOMIC DNA]</scope>
</reference>
<sequence length="78" mass="8313">MLHALIGTHRSNAVAELNSWGWIWVGTLDSRDGDNPTYWNNATPGIVLTLAMASDHVTVESVTLSAAHHNLIGATCCG</sequence>
<dbReference type="GeneID" id="26516966"/>
<dbReference type="EMBL" id="KR063279">
    <property type="protein sequence ID" value="AKL88272.1"/>
    <property type="molecule type" value="Genomic_DNA"/>
</dbReference>
<dbReference type="Proteomes" id="UP000204451">
    <property type="component" value="Segment"/>
</dbReference>
<proteinExistence type="predicted"/>
<organism evidence="1 2">
    <name type="scientific">Gordonia phage GMA3</name>
    <dbReference type="NCBI Taxonomy" id="1647284"/>
    <lineage>
        <taxon>Viruses</taxon>
        <taxon>Duplodnaviria</taxon>
        <taxon>Heunggongvirae</taxon>
        <taxon>Uroviricota</taxon>
        <taxon>Caudoviricetes</taxon>
        <taxon>Gamtrevirus</taxon>
        <taxon>Gamtrevirus GMA3</taxon>
    </lineage>
</organism>
<dbReference type="RefSeq" id="YP_009188663.1">
    <property type="nucleotide sequence ID" value="NC_028668.1"/>
</dbReference>
<accession>A0A0K0NL44</accession>
<dbReference type="KEGG" id="vg:26516966"/>